<keyword evidence="3" id="KW-1185">Reference proteome</keyword>
<feature type="compositionally biased region" description="Basic residues" evidence="1">
    <location>
        <begin position="40"/>
        <end position="50"/>
    </location>
</feature>
<name>A0A9X0D1H9_9CNID</name>
<dbReference type="OrthoDB" id="10537991at2759"/>
<accession>A0A9X0D1H9</accession>
<dbReference type="Proteomes" id="UP001163046">
    <property type="component" value="Unassembled WGS sequence"/>
</dbReference>
<sequence length="227" mass="25625">MNGKLSEYELMRLRNIKRNHEFLKSLGLPVPAVPAGLPSRPRKTPAKKSKSLSVNGESSSESSDDSDEDWVPGSEEVRKRKKMIKRFIPDFRPKPQTVPVLKAKGRKAPSKVVENEENGSSAFDELGRLGEEMDFISEENIHILESKGKRQGVKRKNLLNNVFIMPLEEKSIPTARLKFQMMTTISVSYTMTDSIFVHKPAVSKDIGKTFYTNLFSEPQFGIQSNPD</sequence>
<gene>
    <name evidence="2" type="ORF">OS493_036161</name>
</gene>
<dbReference type="EMBL" id="MU825931">
    <property type="protein sequence ID" value="KAJ7382258.1"/>
    <property type="molecule type" value="Genomic_DNA"/>
</dbReference>
<comment type="caution">
    <text evidence="2">The sequence shown here is derived from an EMBL/GenBank/DDBJ whole genome shotgun (WGS) entry which is preliminary data.</text>
</comment>
<reference evidence="2" key="1">
    <citation type="submission" date="2023-01" db="EMBL/GenBank/DDBJ databases">
        <title>Genome assembly of the deep-sea coral Lophelia pertusa.</title>
        <authorList>
            <person name="Herrera S."/>
            <person name="Cordes E."/>
        </authorList>
    </citation>
    <scope>NUCLEOTIDE SEQUENCE</scope>
    <source>
        <strain evidence="2">USNM1676648</strain>
        <tissue evidence="2">Polyp</tissue>
    </source>
</reference>
<proteinExistence type="predicted"/>
<evidence type="ECO:0000313" key="3">
    <source>
        <dbReference type="Proteomes" id="UP001163046"/>
    </source>
</evidence>
<feature type="region of interest" description="Disordered" evidence="1">
    <location>
        <begin position="24"/>
        <end position="77"/>
    </location>
</feature>
<dbReference type="AlphaFoldDB" id="A0A9X0D1H9"/>
<evidence type="ECO:0000256" key="1">
    <source>
        <dbReference type="SAM" id="MobiDB-lite"/>
    </source>
</evidence>
<protein>
    <submittedName>
        <fullName evidence="2">Uncharacterized protein</fullName>
    </submittedName>
</protein>
<evidence type="ECO:0000313" key="2">
    <source>
        <dbReference type="EMBL" id="KAJ7382258.1"/>
    </source>
</evidence>
<organism evidence="2 3">
    <name type="scientific">Desmophyllum pertusum</name>
    <dbReference type="NCBI Taxonomy" id="174260"/>
    <lineage>
        <taxon>Eukaryota</taxon>
        <taxon>Metazoa</taxon>
        <taxon>Cnidaria</taxon>
        <taxon>Anthozoa</taxon>
        <taxon>Hexacorallia</taxon>
        <taxon>Scleractinia</taxon>
        <taxon>Caryophylliina</taxon>
        <taxon>Caryophylliidae</taxon>
        <taxon>Desmophyllum</taxon>
    </lineage>
</organism>